<reference evidence="4" key="1">
    <citation type="journal article" date="2014" name="Front. Microbiol.">
        <title>High frequency of phylogenetically diverse reductive dehalogenase-homologous genes in deep subseafloor sedimentary metagenomes.</title>
        <authorList>
            <person name="Kawai M."/>
            <person name="Futagami T."/>
            <person name="Toyoda A."/>
            <person name="Takaki Y."/>
            <person name="Nishi S."/>
            <person name="Hori S."/>
            <person name="Arai W."/>
            <person name="Tsubouchi T."/>
            <person name="Morono Y."/>
            <person name="Uchiyama I."/>
            <person name="Ito T."/>
            <person name="Fujiyama A."/>
            <person name="Inagaki F."/>
            <person name="Takami H."/>
        </authorList>
    </citation>
    <scope>NUCLEOTIDE SEQUENCE</scope>
    <source>
        <strain evidence="4">Expedition CK06-06</strain>
    </source>
</reference>
<evidence type="ECO:0000256" key="2">
    <source>
        <dbReference type="ARBA" id="ARBA00022603"/>
    </source>
</evidence>
<organism evidence="4">
    <name type="scientific">marine sediment metagenome</name>
    <dbReference type="NCBI Taxonomy" id="412755"/>
    <lineage>
        <taxon>unclassified sequences</taxon>
        <taxon>metagenomes</taxon>
        <taxon>ecological metagenomes</taxon>
    </lineage>
</organism>
<accession>X1VAX1</accession>
<dbReference type="GO" id="GO:0032259">
    <property type="term" value="P:methylation"/>
    <property type="evidence" value="ECO:0007669"/>
    <property type="project" value="UniProtKB-KW"/>
</dbReference>
<dbReference type="Gene3D" id="3.20.20.480">
    <property type="entry name" value="Trimethylamine methyltransferase-like"/>
    <property type="match status" value="1"/>
</dbReference>
<dbReference type="EMBL" id="BARW01028213">
    <property type="protein sequence ID" value="GAJ10476.1"/>
    <property type="molecule type" value="Genomic_DNA"/>
</dbReference>
<gene>
    <name evidence="4" type="ORF">S12H4_45605</name>
</gene>
<evidence type="ECO:0000256" key="1">
    <source>
        <dbReference type="ARBA" id="ARBA00007137"/>
    </source>
</evidence>
<proteinExistence type="inferred from homology"/>
<keyword evidence="2" id="KW-0489">Methyltransferase</keyword>
<evidence type="ECO:0008006" key="5">
    <source>
        <dbReference type="Google" id="ProtNLM"/>
    </source>
</evidence>
<dbReference type="InterPro" id="IPR038601">
    <property type="entry name" value="MttB-like_sf"/>
</dbReference>
<sequence length="130" mass="14645">MSKPKISFLSQGEIEDIHNTSLQVLANTGVKVESKKALAILKEAGAKVDYEKHHVTIPRNLVEEALNRAPKTIKYAARNPKYDFMLDKKEPHFCAHGGSPFALDWESGKSRYLTASDVARCYSREVRWGI</sequence>
<keyword evidence="3" id="KW-0808">Transferase</keyword>
<dbReference type="GO" id="GO:0015948">
    <property type="term" value="P:methanogenesis"/>
    <property type="evidence" value="ECO:0007669"/>
    <property type="project" value="InterPro"/>
</dbReference>
<comment type="caution">
    <text evidence="4">The sequence shown here is derived from an EMBL/GenBank/DDBJ whole genome shotgun (WGS) entry which is preliminary data.</text>
</comment>
<dbReference type="AlphaFoldDB" id="X1VAX1"/>
<evidence type="ECO:0000313" key="4">
    <source>
        <dbReference type="EMBL" id="GAJ10476.1"/>
    </source>
</evidence>
<dbReference type="InterPro" id="IPR010426">
    <property type="entry name" value="MTTB_MeTrfase"/>
</dbReference>
<name>X1VAX1_9ZZZZ</name>
<dbReference type="Pfam" id="PF06253">
    <property type="entry name" value="MTTB"/>
    <property type="match status" value="1"/>
</dbReference>
<evidence type="ECO:0000256" key="3">
    <source>
        <dbReference type="ARBA" id="ARBA00022679"/>
    </source>
</evidence>
<protein>
    <recommendedName>
        <fullName evidence="5">Trimethylamine methyltransferase</fullName>
    </recommendedName>
</protein>
<dbReference type="GO" id="GO:0008168">
    <property type="term" value="F:methyltransferase activity"/>
    <property type="evidence" value="ECO:0007669"/>
    <property type="project" value="UniProtKB-KW"/>
</dbReference>
<comment type="similarity">
    <text evidence="1">Belongs to the trimethylamine methyltransferase family.</text>
</comment>